<gene>
    <name evidence="7" type="primary">aspS</name>
    <name evidence="10" type="ORF">BALAC2494_00465</name>
</gene>
<dbReference type="Gene3D" id="2.40.50.140">
    <property type="entry name" value="Nucleic acid-binding proteins"/>
    <property type="match status" value="1"/>
</dbReference>
<dbReference type="InterPro" id="IPR045864">
    <property type="entry name" value="aa-tRNA-synth_II/BPL/LPL"/>
</dbReference>
<dbReference type="PANTHER" id="PTHR22594:SF5">
    <property type="entry name" value="ASPARTATE--TRNA LIGASE, MITOCHONDRIAL"/>
    <property type="match status" value="1"/>
</dbReference>
<comment type="function">
    <text evidence="7">Aspartyl-tRNA synthetase with relaxed tRNA specificity since it is able to aspartylate not only its cognate tRNA(Asp) but also tRNA(Asn). Reaction proceeds in two steps: L-aspartate is first activated by ATP to form Asp-AMP and then transferred to the acceptor end of tRNA(Asp/Asn).</text>
</comment>
<dbReference type="Proteomes" id="UP000008394">
    <property type="component" value="Chromosome"/>
</dbReference>
<dbReference type="GO" id="GO:0005524">
    <property type="term" value="F:ATP binding"/>
    <property type="evidence" value="ECO:0007669"/>
    <property type="project" value="UniProtKB-UniRule"/>
</dbReference>
<dbReference type="NCBIfam" id="NF001750">
    <property type="entry name" value="PRK00476.1"/>
    <property type="match status" value="1"/>
</dbReference>
<feature type="domain" description="Aminoacyl-transfer RNA synthetases class-II family profile" evidence="9">
    <location>
        <begin position="191"/>
        <end position="608"/>
    </location>
</feature>
<feature type="region of interest" description="Disordered" evidence="8">
    <location>
        <begin position="610"/>
        <end position="643"/>
    </location>
</feature>
<feature type="region of interest" description="Aspartate" evidence="7">
    <location>
        <begin position="248"/>
        <end position="251"/>
    </location>
</feature>
<evidence type="ECO:0000256" key="1">
    <source>
        <dbReference type="ARBA" id="ARBA00006303"/>
    </source>
</evidence>
<dbReference type="SUPFAM" id="SSF55261">
    <property type="entry name" value="GAD domain-like"/>
    <property type="match status" value="1"/>
</dbReference>
<dbReference type="SUPFAM" id="SSF55681">
    <property type="entry name" value="Class II aaRS and biotin synthetases"/>
    <property type="match status" value="1"/>
</dbReference>
<dbReference type="InterPro" id="IPR004364">
    <property type="entry name" value="Aa-tRNA-synt_II"/>
</dbReference>
<keyword evidence="7" id="KW-0963">Cytoplasm</keyword>
<dbReference type="PROSITE" id="PS50862">
    <property type="entry name" value="AA_TRNA_LIGASE_II"/>
    <property type="match status" value="1"/>
</dbReference>
<feature type="binding site" evidence="7">
    <location>
        <position position="542"/>
    </location>
    <ligand>
        <name>L-aspartate</name>
        <dbReference type="ChEBI" id="CHEBI:29991"/>
    </ligand>
</feature>
<dbReference type="InterPro" id="IPR029351">
    <property type="entry name" value="GAD_dom"/>
</dbReference>
<dbReference type="AlphaFoldDB" id="A0A806FHB4"/>
<dbReference type="CDD" id="cd00777">
    <property type="entry name" value="AspRS_core"/>
    <property type="match status" value="1"/>
</dbReference>
<feature type="binding site" evidence="7">
    <location>
        <position position="270"/>
    </location>
    <ligand>
        <name>L-aspartate</name>
        <dbReference type="ChEBI" id="CHEBI:29991"/>
    </ligand>
</feature>
<evidence type="ECO:0000259" key="9">
    <source>
        <dbReference type="PROSITE" id="PS50862"/>
    </source>
</evidence>
<feature type="binding site" evidence="7">
    <location>
        <position position="279"/>
    </location>
    <ligand>
        <name>ATP</name>
        <dbReference type="ChEBI" id="CHEBI:30616"/>
    </ligand>
</feature>
<feature type="binding site" evidence="7">
    <location>
        <begin position="587"/>
        <end position="590"/>
    </location>
    <ligand>
        <name>ATP</name>
        <dbReference type="ChEBI" id="CHEBI:30616"/>
    </ligand>
</feature>
<evidence type="ECO:0000256" key="8">
    <source>
        <dbReference type="SAM" id="MobiDB-lite"/>
    </source>
</evidence>
<dbReference type="GO" id="GO:0003676">
    <property type="term" value="F:nucleic acid binding"/>
    <property type="evidence" value="ECO:0007669"/>
    <property type="project" value="InterPro"/>
</dbReference>
<dbReference type="GO" id="GO:0005737">
    <property type="term" value="C:cytoplasm"/>
    <property type="evidence" value="ECO:0007669"/>
    <property type="project" value="UniProtKB-SubCell"/>
</dbReference>
<feature type="site" description="Important for tRNA non-discrimination" evidence="7">
    <location>
        <position position="125"/>
    </location>
</feature>
<dbReference type="NCBIfam" id="TIGR00459">
    <property type="entry name" value="aspS_bact"/>
    <property type="match status" value="1"/>
</dbReference>
<dbReference type="InterPro" id="IPR006195">
    <property type="entry name" value="aa-tRNA-synth_II"/>
</dbReference>
<keyword evidence="2 7" id="KW-0436">Ligase</keyword>
<reference evidence="10 11" key="1">
    <citation type="journal article" date="2011" name="J. Bacteriol.">
        <title>Genome Sequence of the Probiotic Strain Bifidobacterium animalis subsp. lactis CNCM I-2494.</title>
        <authorList>
            <person name="Chervaux C."/>
            <person name="Grimaldi C."/>
            <person name="Bolotin A."/>
            <person name="Quinquis B."/>
            <person name="Legrain-Raspaud S."/>
            <person name="van Hylckama Vlieg J.E."/>
            <person name="Denariaz G."/>
            <person name="Smokvina T."/>
        </authorList>
    </citation>
    <scope>NUCLEOTIDE SEQUENCE [LARGE SCALE GENOMIC DNA]</scope>
    <source>
        <strain evidence="10 11">CNCM I-2494</strain>
    </source>
</reference>
<dbReference type="PRINTS" id="PR01042">
    <property type="entry name" value="TRNASYNTHASP"/>
</dbReference>
<comment type="catalytic activity">
    <reaction evidence="7">
        <text>tRNA(Asx) + L-aspartate + ATP = L-aspartyl-tRNA(Asx) + AMP + diphosphate</text>
        <dbReference type="Rhea" id="RHEA:18349"/>
        <dbReference type="Rhea" id="RHEA-COMP:9710"/>
        <dbReference type="Rhea" id="RHEA-COMP:9711"/>
        <dbReference type="ChEBI" id="CHEBI:29991"/>
        <dbReference type="ChEBI" id="CHEBI:30616"/>
        <dbReference type="ChEBI" id="CHEBI:33019"/>
        <dbReference type="ChEBI" id="CHEBI:78442"/>
        <dbReference type="ChEBI" id="CHEBI:78516"/>
        <dbReference type="ChEBI" id="CHEBI:456215"/>
        <dbReference type="EC" id="6.1.1.23"/>
    </reaction>
</comment>
<feature type="binding site" evidence="7">
    <location>
        <begin position="270"/>
        <end position="272"/>
    </location>
    <ligand>
        <name>ATP</name>
        <dbReference type="ChEBI" id="CHEBI:30616"/>
    </ligand>
</feature>
<feature type="binding site" evidence="7">
    <location>
        <position position="535"/>
    </location>
    <ligand>
        <name>ATP</name>
        <dbReference type="ChEBI" id="CHEBI:30616"/>
    </ligand>
</feature>
<dbReference type="Pfam" id="PF00152">
    <property type="entry name" value="tRNA-synt_2"/>
    <property type="match status" value="1"/>
</dbReference>
<dbReference type="Pfam" id="PF01336">
    <property type="entry name" value="tRNA_anti-codon"/>
    <property type="match status" value="1"/>
</dbReference>
<evidence type="ECO:0000256" key="4">
    <source>
        <dbReference type="ARBA" id="ARBA00022840"/>
    </source>
</evidence>
<keyword evidence="4 7" id="KW-0067">ATP-binding</keyword>
<keyword evidence="5 7" id="KW-0648">Protein biosynthesis</keyword>
<evidence type="ECO:0000256" key="6">
    <source>
        <dbReference type="ARBA" id="ARBA00023146"/>
    </source>
</evidence>
<evidence type="ECO:0000256" key="5">
    <source>
        <dbReference type="ARBA" id="ARBA00022917"/>
    </source>
</evidence>
<evidence type="ECO:0000313" key="11">
    <source>
        <dbReference type="Proteomes" id="UP000008394"/>
    </source>
</evidence>
<dbReference type="Pfam" id="PF02938">
    <property type="entry name" value="GAD"/>
    <property type="match status" value="1"/>
</dbReference>
<dbReference type="CDD" id="cd04317">
    <property type="entry name" value="EcAspRS_like_N"/>
    <property type="match status" value="1"/>
</dbReference>
<dbReference type="InterPro" id="IPR002312">
    <property type="entry name" value="Asp/Asn-tRNA-synth_IIb"/>
</dbReference>
<organism evidence="10 11">
    <name type="scientific">Bifidobacterium animalis subsp. lactis CNCM I-2494</name>
    <dbReference type="NCBI Taxonomy" id="1042403"/>
    <lineage>
        <taxon>Bacteria</taxon>
        <taxon>Bacillati</taxon>
        <taxon>Actinomycetota</taxon>
        <taxon>Actinomycetes</taxon>
        <taxon>Bifidobacteriales</taxon>
        <taxon>Bifidobacteriaceae</taxon>
        <taxon>Bifidobacterium</taxon>
    </lineage>
</organism>
<accession>A0A806FHB4</accession>
<keyword evidence="6 7" id="KW-0030">Aminoacyl-tRNA synthetase</keyword>
<dbReference type="SUPFAM" id="SSF50249">
    <property type="entry name" value="Nucleic acid-binding proteins"/>
    <property type="match status" value="1"/>
</dbReference>
<sequence>MHSRGNRILCMPSKPFPSMPTTVEKSAFRTVLSKNNAMENRGSMSQQTAYRTHHATDVTEVLVGEHVTLAGWVDRRRDHGGVAFIDLRDNTGLVQVVINEEEMARPLRSEYVIEVDGKVRQRPEGNENDHLATGKVEVVAEKIRVLAKSDALPFQVSTALENESENKLPGEDVRLKYRYLDLRRPAMQRNIKLRSDMMRAARTELDKLGFTEVETPTMIKSTPEGARDFVVPARLVPGSWYALPQSPQLLKQLLMVAGVERYYQFARCYRDEDFRADRQPEFTQLDMEMSFVDQEDVIAMAEQVIKAIWKADGYDIETPIRRIPWQEAMDKYGSDKPDLRFGNELIELTDYFKNTPFRVFQAPYVGAVLFKGGASTPRRQFDAWQDWAKQRGAKGLAYVVFGENGELKGPVAKNLSGEERNGLKEAVGAEDGDAVFFAAGARESSQLLLGAVRVELANRAGLLDPKKFAFCWVVDFPLFKRTDDPDDDDVAVGHSKWTSMHHPFTMPSKDWIDTFDEDPEHAMSDSYDIVCNGNEMGGGSVRIHRDDIQDRVLNVLGITPQEAQDKFGFLLEAFKYGAPPHAGIALGWDRTVALLAGADSIRDVIAFPKAGGGRDPLTGAPAPISDEQRAETGVDYDPEEDED</sequence>
<comment type="subcellular location">
    <subcellularLocation>
        <location evidence="7">Cytoplasm</location>
    </subcellularLocation>
</comment>
<feature type="compositionally biased region" description="Acidic residues" evidence="8">
    <location>
        <begin position="634"/>
        <end position="643"/>
    </location>
</feature>
<dbReference type="Gene3D" id="3.30.1360.30">
    <property type="entry name" value="GAD-like domain"/>
    <property type="match status" value="1"/>
</dbReference>
<dbReference type="InterPro" id="IPR047090">
    <property type="entry name" value="AspRS_core"/>
</dbReference>
<dbReference type="HAMAP" id="MF_00044">
    <property type="entry name" value="Asp_tRNA_synth_type1"/>
    <property type="match status" value="1"/>
</dbReference>
<dbReference type="InterPro" id="IPR047089">
    <property type="entry name" value="Asp-tRNA-ligase_1_N"/>
</dbReference>
<name>A0A806FHB4_BIFAN</name>
<keyword evidence="3 7" id="KW-0547">Nucleotide-binding</keyword>
<dbReference type="InterPro" id="IPR004524">
    <property type="entry name" value="Asp-tRNA-ligase_1"/>
</dbReference>
<dbReference type="Gene3D" id="3.30.930.10">
    <property type="entry name" value="Bira Bifunctional Protein, Domain 2"/>
    <property type="match status" value="1"/>
</dbReference>
<dbReference type="EMBL" id="CP002915">
    <property type="protein sequence ID" value="AEK30125.1"/>
    <property type="molecule type" value="Genomic_DNA"/>
</dbReference>
<dbReference type="KEGG" id="bnm:BALAC2494_00465"/>
<comment type="similarity">
    <text evidence="1 7">Belongs to the class-II aminoacyl-tRNA synthetase family. Type 1 subfamily.</text>
</comment>
<dbReference type="GO" id="GO:0050560">
    <property type="term" value="F:aspartate-tRNA(Asn) ligase activity"/>
    <property type="evidence" value="ECO:0007669"/>
    <property type="project" value="UniProtKB-EC"/>
</dbReference>
<dbReference type="EC" id="6.1.1.23" evidence="7"/>
<dbReference type="GO" id="GO:0004815">
    <property type="term" value="F:aspartate-tRNA ligase activity"/>
    <property type="evidence" value="ECO:0007669"/>
    <property type="project" value="UniProtKB-UniRule"/>
</dbReference>
<evidence type="ECO:0000256" key="2">
    <source>
        <dbReference type="ARBA" id="ARBA00022598"/>
    </source>
</evidence>
<dbReference type="InterPro" id="IPR012340">
    <property type="entry name" value="NA-bd_OB-fold"/>
</dbReference>
<evidence type="ECO:0000256" key="7">
    <source>
        <dbReference type="HAMAP-Rule" id="MF_00044"/>
    </source>
</evidence>
<feature type="binding site" evidence="7">
    <location>
        <position position="224"/>
    </location>
    <ligand>
        <name>L-aspartate</name>
        <dbReference type="ChEBI" id="CHEBI:29991"/>
    </ligand>
</feature>
<comment type="subunit">
    <text evidence="7">Homodimer.</text>
</comment>
<protein>
    <recommendedName>
        <fullName evidence="7">Aspartate--tRNA(Asp/Asn) ligase</fullName>
        <ecNumber evidence="7">6.1.1.23</ecNumber>
    </recommendedName>
    <alternativeName>
        <fullName evidence="7">Aspartyl-tRNA synthetase</fullName>
        <shortName evidence="7">AspRS</shortName>
    </alternativeName>
    <alternativeName>
        <fullName evidence="7">Non-discriminating aspartyl-tRNA synthetase</fullName>
        <shortName evidence="7">ND-AspRS</shortName>
    </alternativeName>
</protein>
<feature type="site" description="Important for tRNA non-discrimination" evidence="7">
    <location>
        <position position="79"/>
    </location>
</feature>
<proteinExistence type="inferred from homology"/>
<dbReference type="InterPro" id="IPR004115">
    <property type="entry name" value="GAD-like_sf"/>
</dbReference>
<dbReference type="PANTHER" id="PTHR22594">
    <property type="entry name" value="ASPARTYL/LYSYL-TRNA SYNTHETASE"/>
    <property type="match status" value="1"/>
</dbReference>
<dbReference type="InterPro" id="IPR004365">
    <property type="entry name" value="NA-bd_OB_tRNA"/>
</dbReference>
<feature type="binding site" evidence="7">
    <location>
        <position position="501"/>
    </location>
    <ligand>
        <name>L-aspartate</name>
        <dbReference type="ChEBI" id="CHEBI:29991"/>
    </ligand>
</feature>
<dbReference type="GO" id="GO:0006422">
    <property type="term" value="P:aspartyl-tRNA aminoacylation"/>
    <property type="evidence" value="ECO:0007669"/>
    <property type="project" value="UniProtKB-UniRule"/>
</dbReference>
<evidence type="ECO:0000256" key="3">
    <source>
        <dbReference type="ARBA" id="ARBA00022741"/>
    </source>
</evidence>
<evidence type="ECO:0000313" key="10">
    <source>
        <dbReference type="EMBL" id="AEK30125.1"/>
    </source>
</evidence>